<organism evidence="2 3">
    <name type="scientific">Nostoc flagelliforme CCNUN1</name>
    <dbReference type="NCBI Taxonomy" id="2038116"/>
    <lineage>
        <taxon>Bacteria</taxon>
        <taxon>Bacillati</taxon>
        <taxon>Cyanobacteriota</taxon>
        <taxon>Cyanophyceae</taxon>
        <taxon>Nostocales</taxon>
        <taxon>Nostocaceae</taxon>
        <taxon>Nostoc</taxon>
    </lineage>
</organism>
<gene>
    <name evidence="2" type="ORF">COO91_10817</name>
</gene>
<evidence type="ECO:0000259" key="1">
    <source>
        <dbReference type="Pfam" id="PF13612"/>
    </source>
</evidence>
<proteinExistence type="predicted"/>
<dbReference type="Proteomes" id="UP000232003">
    <property type="component" value="Plasmid pNFSY08"/>
</dbReference>
<dbReference type="EMBL" id="CP024793">
    <property type="protein sequence ID" value="AUB44579.1"/>
    <property type="molecule type" value="Genomic_DNA"/>
</dbReference>
<protein>
    <submittedName>
        <fullName evidence="2">Mobile element protein</fullName>
    </submittedName>
</protein>
<evidence type="ECO:0000313" key="2">
    <source>
        <dbReference type="EMBL" id="AUB44579.1"/>
    </source>
</evidence>
<evidence type="ECO:0000313" key="3">
    <source>
        <dbReference type="Proteomes" id="UP000232003"/>
    </source>
</evidence>
<geneLocation type="plasmid" evidence="3">
    <name>pnfsy08</name>
</geneLocation>
<dbReference type="KEGG" id="nfl:COO91_10817"/>
<name>A0A2K8TA97_9NOSO</name>
<dbReference type="AlphaFoldDB" id="A0A2K8TA97"/>
<dbReference type="Pfam" id="PF13612">
    <property type="entry name" value="DDE_Tnp_1_3"/>
    <property type="match status" value="1"/>
</dbReference>
<feature type="domain" description="Transposase DDE" evidence="1">
    <location>
        <begin position="2"/>
        <end position="35"/>
    </location>
</feature>
<keyword evidence="2" id="KW-0614">Plasmid</keyword>
<dbReference type="InterPro" id="IPR025668">
    <property type="entry name" value="Tnp_DDE_dom"/>
</dbReference>
<sequence>MVFKGLVKWGKNSLGWHFGFKLHLIINDCGELLAFLPKKPSIDIYPKDLPALPPAIF</sequence>
<keyword evidence="3" id="KW-1185">Reference proteome</keyword>
<reference evidence="2 3" key="1">
    <citation type="submission" date="2017-11" db="EMBL/GenBank/DDBJ databases">
        <title>Complete genome of a free-living desiccation-tolerant cyanobacterium and its photosynthetic adaptation to extreme terrestrial habitat.</title>
        <authorList>
            <person name="Shang J."/>
        </authorList>
    </citation>
    <scope>NUCLEOTIDE SEQUENCE [LARGE SCALE GENOMIC DNA]</scope>
    <source>
        <strain evidence="2 3">CCNUN1</strain>
        <plasmid evidence="3">pnfsy08</plasmid>
    </source>
</reference>
<accession>A0A2K8TA97</accession>